<evidence type="ECO:0000256" key="1">
    <source>
        <dbReference type="ARBA" id="ARBA00004141"/>
    </source>
</evidence>
<evidence type="ECO:0000256" key="6">
    <source>
        <dbReference type="SAM" id="Phobius"/>
    </source>
</evidence>
<proteinExistence type="predicted"/>
<dbReference type="GO" id="GO:0005886">
    <property type="term" value="C:plasma membrane"/>
    <property type="evidence" value="ECO:0007669"/>
    <property type="project" value="TreeGrafter"/>
</dbReference>
<dbReference type="PANTHER" id="PTHR22926">
    <property type="entry name" value="PHOSPHO-N-ACETYLMURAMOYL-PENTAPEPTIDE-TRANSFERASE"/>
    <property type="match status" value="1"/>
</dbReference>
<dbReference type="GO" id="GO:0044038">
    <property type="term" value="P:cell wall macromolecule biosynthetic process"/>
    <property type="evidence" value="ECO:0007669"/>
    <property type="project" value="TreeGrafter"/>
</dbReference>
<organism evidence="7 8">
    <name type="scientific">Candidatus Nomurabacteria bacterium CG1_02_43_90</name>
    <dbReference type="NCBI Taxonomy" id="1805281"/>
    <lineage>
        <taxon>Bacteria</taxon>
        <taxon>Candidatus Nomuraibacteriota</taxon>
    </lineage>
</organism>
<keyword evidence="2" id="KW-0808">Transferase</keyword>
<dbReference type="Proteomes" id="UP000181992">
    <property type="component" value="Unassembled WGS sequence"/>
</dbReference>
<feature type="transmembrane region" description="Helical" evidence="6">
    <location>
        <begin position="12"/>
        <end position="31"/>
    </location>
</feature>
<sequence>MPIDVVKIFLPTATAFFVGIVMTPILTNFLYRHKMWKKSSVKLTMDGREATISSKLHNDEERKTPRMGGVVVWGSVFLTVFLFFILATVFPESIFAKLSFLSRNQTWLPLFTLIAGALCGLVDDYLVCREAGTYAGGGLSLRIRLAFVSVLALLGGWWFYAKLGMDSIHIPFVGDAHLGLLFIPLFVIFMIGIYSGGIIDGIDGLSGGVFAAIFSAYTIIAFSQGQIDLAAFSSVIVGGLLAFLWFNIPPARFFNSETGTMALTTSLVVVAFLTKAVLVLLIVAFLLIVTSASSIIQILSKKFRKGKKVFLVAPLHNHFQAKGWSPYKVVMRYWVLSIIFAIMGTIVALVG</sequence>
<keyword evidence="5 6" id="KW-0472">Membrane</keyword>
<feature type="transmembrane region" description="Helical" evidence="6">
    <location>
        <begin position="205"/>
        <end position="223"/>
    </location>
</feature>
<evidence type="ECO:0000313" key="8">
    <source>
        <dbReference type="Proteomes" id="UP000181992"/>
    </source>
</evidence>
<dbReference type="AlphaFoldDB" id="A0A1J4V3Q1"/>
<feature type="transmembrane region" description="Helical" evidence="6">
    <location>
        <begin position="330"/>
        <end position="350"/>
    </location>
</feature>
<reference evidence="7 8" key="1">
    <citation type="journal article" date="2016" name="Environ. Microbiol.">
        <title>Genomic resolution of a cold subsurface aquifer community provides metabolic insights for novel microbes adapted to high CO concentrations.</title>
        <authorList>
            <person name="Probst A.J."/>
            <person name="Castelle C.J."/>
            <person name="Singh A."/>
            <person name="Brown C.T."/>
            <person name="Anantharaman K."/>
            <person name="Sharon I."/>
            <person name="Hug L.A."/>
            <person name="Burstein D."/>
            <person name="Emerson J.B."/>
            <person name="Thomas B.C."/>
            <person name="Banfield J.F."/>
        </authorList>
    </citation>
    <scope>NUCLEOTIDE SEQUENCE [LARGE SCALE GENOMIC DNA]</scope>
    <source>
        <strain evidence="7">CG1_02_43_90</strain>
    </source>
</reference>
<evidence type="ECO:0000256" key="3">
    <source>
        <dbReference type="ARBA" id="ARBA00022692"/>
    </source>
</evidence>
<dbReference type="PANTHER" id="PTHR22926:SF5">
    <property type="entry name" value="PHOSPHO-N-ACETYLMURAMOYL-PENTAPEPTIDE-TRANSFERASE HOMOLOG"/>
    <property type="match status" value="1"/>
</dbReference>
<dbReference type="GO" id="GO:0016780">
    <property type="term" value="F:phosphotransferase activity, for other substituted phosphate groups"/>
    <property type="evidence" value="ECO:0007669"/>
    <property type="project" value="InterPro"/>
</dbReference>
<feature type="transmembrane region" description="Helical" evidence="6">
    <location>
        <begin position="139"/>
        <end position="160"/>
    </location>
</feature>
<dbReference type="EMBL" id="MNVN01000015">
    <property type="protein sequence ID" value="OIO30611.1"/>
    <property type="molecule type" value="Genomic_DNA"/>
</dbReference>
<evidence type="ECO:0000313" key="7">
    <source>
        <dbReference type="EMBL" id="OIO30611.1"/>
    </source>
</evidence>
<gene>
    <name evidence="7" type="ORF">AUJ77_02270</name>
</gene>
<keyword evidence="3 6" id="KW-0812">Transmembrane</keyword>
<evidence type="ECO:0000256" key="4">
    <source>
        <dbReference type="ARBA" id="ARBA00022989"/>
    </source>
</evidence>
<feature type="transmembrane region" description="Helical" evidence="6">
    <location>
        <begin position="70"/>
        <end position="90"/>
    </location>
</feature>
<feature type="transmembrane region" description="Helical" evidence="6">
    <location>
        <begin position="110"/>
        <end position="127"/>
    </location>
</feature>
<dbReference type="Pfam" id="PF00953">
    <property type="entry name" value="Glycos_transf_4"/>
    <property type="match status" value="1"/>
</dbReference>
<comment type="subcellular location">
    <subcellularLocation>
        <location evidence="1">Membrane</location>
        <topology evidence="1">Multi-pass membrane protein</topology>
    </subcellularLocation>
</comment>
<evidence type="ECO:0000256" key="2">
    <source>
        <dbReference type="ARBA" id="ARBA00022679"/>
    </source>
</evidence>
<evidence type="ECO:0000256" key="5">
    <source>
        <dbReference type="ARBA" id="ARBA00023136"/>
    </source>
</evidence>
<evidence type="ECO:0008006" key="9">
    <source>
        <dbReference type="Google" id="ProtNLM"/>
    </source>
</evidence>
<dbReference type="InterPro" id="IPR000715">
    <property type="entry name" value="Glycosyl_transferase_4"/>
</dbReference>
<feature type="transmembrane region" description="Helical" evidence="6">
    <location>
        <begin position="229"/>
        <end position="246"/>
    </location>
</feature>
<dbReference type="GO" id="GO:0071555">
    <property type="term" value="P:cell wall organization"/>
    <property type="evidence" value="ECO:0007669"/>
    <property type="project" value="TreeGrafter"/>
</dbReference>
<protein>
    <recommendedName>
        <fullName evidence="9">Phospho-N-acetylmuramoyl-pentapeptide-transferase</fullName>
    </recommendedName>
</protein>
<keyword evidence="4 6" id="KW-1133">Transmembrane helix</keyword>
<name>A0A1J4V3Q1_9BACT</name>
<dbReference type="STRING" id="1805281.AUJ77_02270"/>
<comment type="caution">
    <text evidence="7">The sequence shown here is derived from an EMBL/GenBank/DDBJ whole genome shotgun (WGS) entry which is preliminary data.</text>
</comment>
<feature type="transmembrane region" description="Helical" evidence="6">
    <location>
        <begin position="172"/>
        <end position="193"/>
    </location>
</feature>
<accession>A0A1J4V3Q1</accession>